<dbReference type="SUPFAM" id="SSF54637">
    <property type="entry name" value="Thioesterase/thiol ester dehydrase-isomerase"/>
    <property type="match status" value="1"/>
</dbReference>
<reference evidence="1 2" key="1">
    <citation type="submission" date="2023-09" db="EMBL/GenBank/DDBJ databases">
        <authorList>
            <person name="Rey-Velasco X."/>
        </authorList>
    </citation>
    <scope>NUCLEOTIDE SEQUENCE [LARGE SCALE GENOMIC DNA]</scope>
    <source>
        <strain evidence="1 2">F260</strain>
    </source>
</reference>
<dbReference type="InterPro" id="IPR029069">
    <property type="entry name" value="HotDog_dom_sf"/>
</dbReference>
<evidence type="ECO:0000313" key="2">
    <source>
        <dbReference type="Proteomes" id="UP001245285"/>
    </source>
</evidence>
<dbReference type="Proteomes" id="UP001245285">
    <property type="component" value="Unassembled WGS sequence"/>
</dbReference>
<comment type="caution">
    <text evidence="1">The sequence shown here is derived from an EMBL/GenBank/DDBJ whole genome shotgun (WGS) entry which is preliminary data.</text>
</comment>
<name>A0ABU3CP83_9FLAO</name>
<dbReference type="InterPro" id="IPR016776">
    <property type="entry name" value="ApeP-like_dehydratase"/>
</dbReference>
<evidence type="ECO:0000313" key="1">
    <source>
        <dbReference type="EMBL" id="MDT0648167.1"/>
    </source>
</evidence>
<sequence length="149" mass="16585">MTENILQEPILDALRITQLIPQKPPFVMVDSLYEYSHLAGKMGFTIPADNILVQNGRFSEPGVIEHMAQSMSLHRGYRGFLAGLEKPETGFIGSIKSVEVLILPKIGTRLTTYVDIQHEIKNVTMVTARTEDENGNIIATSDMRTVTVI</sequence>
<dbReference type="EMBL" id="JAVRHO010000031">
    <property type="protein sequence ID" value="MDT0648167.1"/>
    <property type="molecule type" value="Genomic_DNA"/>
</dbReference>
<keyword evidence="2" id="KW-1185">Reference proteome</keyword>
<protein>
    <submittedName>
        <fullName evidence="1">Uncharacterized protein</fullName>
    </submittedName>
</protein>
<gene>
    <name evidence="1" type="ORF">RM545_15850</name>
</gene>
<organism evidence="1 2">
    <name type="scientific">Autumnicola lenta</name>
    <dbReference type="NCBI Taxonomy" id="3075593"/>
    <lineage>
        <taxon>Bacteria</taxon>
        <taxon>Pseudomonadati</taxon>
        <taxon>Bacteroidota</taxon>
        <taxon>Flavobacteriia</taxon>
        <taxon>Flavobacteriales</taxon>
        <taxon>Flavobacteriaceae</taxon>
        <taxon>Autumnicola</taxon>
    </lineage>
</organism>
<dbReference type="RefSeq" id="WP_311496266.1">
    <property type="nucleotide sequence ID" value="NZ_JAVRHO010000031.1"/>
</dbReference>
<dbReference type="Gene3D" id="3.10.129.10">
    <property type="entry name" value="Hotdog Thioesterase"/>
    <property type="match status" value="1"/>
</dbReference>
<proteinExistence type="predicted"/>
<dbReference type="Pfam" id="PF22817">
    <property type="entry name" value="ApeP-like"/>
    <property type="match status" value="1"/>
</dbReference>
<accession>A0ABU3CP83</accession>